<proteinExistence type="predicted"/>
<reference evidence="2" key="1">
    <citation type="journal article" date="2014" name="Int. J. Syst. Evol. Microbiol.">
        <title>Complete genome sequence of Corynebacterium casei LMG S-19264T (=DSM 44701T), isolated from a smear-ripened cheese.</title>
        <authorList>
            <consortium name="US DOE Joint Genome Institute (JGI-PGF)"/>
            <person name="Walter F."/>
            <person name="Albersmeier A."/>
            <person name="Kalinowski J."/>
            <person name="Ruckert C."/>
        </authorList>
    </citation>
    <scope>NUCLEOTIDE SEQUENCE</scope>
    <source>
        <strain evidence="2">KCTC 12113</strain>
    </source>
</reference>
<feature type="compositionally biased region" description="Polar residues" evidence="1">
    <location>
        <begin position="43"/>
        <end position="54"/>
    </location>
</feature>
<dbReference type="EMBL" id="BMWP01000032">
    <property type="protein sequence ID" value="GGW47589.1"/>
    <property type="molecule type" value="Genomic_DNA"/>
</dbReference>
<comment type="caution">
    <text evidence="2">The sequence shown here is derived from an EMBL/GenBank/DDBJ whole genome shotgun (WGS) entry which is preliminary data.</text>
</comment>
<evidence type="ECO:0000313" key="2">
    <source>
        <dbReference type="EMBL" id="GGW47589.1"/>
    </source>
</evidence>
<accession>A0A918MQH4</accession>
<organism evidence="2 3">
    <name type="scientific">Arenibacter certesii</name>
    <dbReference type="NCBI Taxonomy" id="228955"/>
    <lineage>
        <taxon>Bacteria</taxon>
        <taxon>Pseudomonadati</taxon>
        <taxon>Bacteroidota</taxon>
        <taxon>Flavobacteriia</taxon>
        <taxon>Flavobacteriales</taxon>
        <taxon>Flavobacteriaceae</taxon>
        <taxon>Arenibacter</taxon>
    </lineage>
</organism>
<dbReference type="Proteomes" id="UP000634668">
    <property type="component" value="Unassembled WGS sequence"/>
</dbReference>
<protein>
    <submittedName>
        <fullName evidence="2">Uncharacterized protein</fullName>
    </submittedName>
</protein>
<dbReference type="AlphaFoldDB" id="A0A918MQH4"/>
<gene>
    <name evidence="2" type="ORF">GCM10007383_34570</name>
</gene>
<reference evidence="2" key="2">
    <citation type="submission" date="2020-09" db="EMBL/GenBank/DDBJ databases">
        <authorList>
            <person name="Sun Q."/>
            <person name="Kim S."/>
        </authorList>
    </citation>
    <scope>NUCLEOTIDE SEQUENCE</scope>
    <source>
        <strain evidence="2">KCTC 12113</strain>
    </source>
</reference>
<sequence>MGSSLLYYSMDIENEQSIPVQSVKTTIEDSDTLKPNERISELYETTEQPQYSGS</sequence>
<feature type="region of interest" description="Disordered" evidence="1">
    <location>
        <begin position="21"/>
        <end position="54"/>
    </location>
</feature>
<feature type="compositionally biased region" description="Basic and acidic residues" evidence="1">
    <location>
        <begin position="31"/>
        <end position="41"/>
    </location>
</feature>
<keyword evidence="3" id="KW-1185">Reference proteome</keyword>
<evidence type="ECO:0000313" key="3">
    <source>
        <dbReference type="Proteomes" id="UP000634668"/>
    </source>
</evidence>
<evidence type="ECO:0000256" key="1">
    <source>
        <dbReference type="SAM" id="MobiDB-lite"/>
    </source>
</evidence>
<name>A0A918MQH4_9FLAO</name>